<keyword evidence="10" id="KW-0732">Signal</keyword>
<dbReference type="InterPro" id="IPR052157">
    <property type="entry name" value="BCAA_transport_permease"/>
</dbReference>
<feature type="transmembrane region" description="Helical" evidence="9">
    <location>
        <begin position="350"/>
        <end position="371"/>
    </location>
</feature>
<evidence type="ECO:0000256" key="10">
    <source>
        <dbReference type="SAM" id="SignalP"/>
    </source>
</evidence>
<organism evidence="11 12">
    <name type="scientific">Nocardioides aestuarii</name>
    <dbReference type="NCBI Taxonomy" id="252231"/>
    <lineage>
        <taxon>Bacteria</taxon>
        <taxon>Bacillati</taxon>
        <taxon>Actinomycetota</taxon>
        <taxon>Actinomycetes</taxon>
        <taxon>Propionibacteriales</taxon>
        <taxon>Nocardioidaceae</taxon>
        <taxon>Nocardioides</taxon>
    </lineage>
</organism>
<evidence type="ECO:0008006" key="13">
    <source>
        <dbReference type="Google" id="ProtNLM"/>
    </source>
</evidence>
<evidence type="ECO:0000256" key="8">
    <source>
        <dbReference type="ARBA" id="ARBA00037998"/>
    </source>
</evidence>
<feature type="transmembrane region" description="Helical" evidence="9">
    <location>
        <begin position="250"/>
        <end position="268"/>
    </location>
</feature>
<evidence type="ECO:0000313" key="11">
    <source>
        <dbReference type="EMBL" id="MFD1945776.1"/>
    </source>
</evidence>
<feature type="transmembrane region" description="Helical" evidence="9">
    <location>
        <begin position="418"/>
        <end position="439"/>
    </location>
</feature>
<dbReference type="EMBL" id="JBHUGD010000001">
    <property type="protein sequence ID" value="MFD1945776.1"/>
    <property type="molecule type" value="Genomic_DNA"/>
</dbReference>
<feature type="chain" id="PRO_5046676158" description="Branched-chain amino acid ABC transporter permease" evidence="10">
    <location>
        <begin position="24"/>
        <end position="452"/>
    </location>
</feature>
<protein>
    <recommendedName>
        <fullName evidence="13">Branched-chain amino acid ABC transporter permease</fullName>
    </recommendedName>
</protein>
<feature type="transmembrane region" description="Helical" evidence="9">
    <location>
        <begin position="383"/>
        <end position="412"/>
    </location>
</feature>
<keyword evidence="12" id="KW-1185">Reference proteome</keyword>
<keyword evidence="3" id="KW-1003">Cell membrane</keyword>
<dbReference type="PANTHER" id="PTHR11795:SF449">
    <property type="entry name" value="BRANCHED-CHAIN AMINO ACID TRANSPORT PERMEASE PROTEIN LIVH-RELATED"/>
    <property type="match status" value="1"/>
</dbReference>
<dbReference type="RefSeq" id="WP_343915318.1">
    <property type="nucleotide sequence ID" value="NZ_BAAAJT010000002.1"/>
</dbReference>
<gene>
    <name evidence="11" type="ORF">ACFSDE_03155</name>
</gene>
<evidence type="ECO:0000313" key="12">
    <source>
        <dbReference type="Proteomes" id="UP001597351"/>
    </source>
</evidence>
<evidence type="ECO:0000256" key="5">
    <source>
        <dbReference type="ARBA" id="ARBA00022970"/>
    </source>
</evidence>
<dbReference type="Proteomes" id="UP001597351">
    <property type="component" value="Unassembled WGS sequence"/>
</dbReference>
<evidence type="ECO:0000256" key="4">
    <source>
        <dbReference type="ARBA" id="ARBA00022692"/>
    </source>
</evidence>
<feature type="transmembrane region" description="Helical" evidence="9">
    <location>
        <begin position="217"/>
        <end position="238"/>
    </location>
</feature>
<dbReference type="CDD" id="cd06582">
    <property type="entry name" value="TM_PBP1_LivH_like"/>
    <property type="match status" value="1"/>
</dbReference>
<keyword evidence="6 9" id="KW-1133">Transmembrane helix</keyword>
<feature type="transmembrane region" description="Helical" evidence="9">
    <location>
        <begin position="159"/>
        <end position="181"/>
    </location>
</feature>
<comment type="caution">
    <text evidence="11">The sequence shown here is derived from an EMBL/GenBank/DDBJ whole genome shotgun (WGS) entry which is preliminary data.</text>
</comment>
<evidence type="ECO:0000256" key="7">
    <source>
        <dbReference type="ARBA" id="ARBA00023136"/>
    </source>
</evidence>
<keyword evidence="2" id="KW-0813">Transport</keyword>
<dbReference type="PANTHER" id="PTHR11795">
    <property type="entry name" value="BRANCHED-CHAIN AMINO ACID TRANSPORT SYSTEM PERMEASE PROTEIN LIVH"/>
    <property type="match status" value="1"/>
</dbReference>
<keyword evidence="5" id="KW-0029">Amino-acid transport</keyword>
<evidence type="ECO:0000256" key="2">
    <source>
        <dbReference type="ARBA" id="ARBA00022448"/>
    </source>
</evidence>
<evidence type="ECO:0000256" key="1">
    <source>
        <dbReference type="ARBA" id="ARBA00004651"/>
    </source>
</evidence>
<name>A0ABW4TL53_9ACTN</name>
<reference evidence="12" key="1">
    <citation type="journal article" date="2019" name="Int. J. Syst. Evol. Microbiol.">
        <title>The Global Catalogue of Microorganisms (GCM) 10K type strain sequencing project: providing services to taxonomists for standard genome sequencing and annotation.</title>
        <authorList>
            <consortium name="The Broad Institute Genomics Platform"/>
            <consortium name="The Broad Institute Genome Sequencing Center for Infectious Disease"/>
            <person name="Wu L."/>
            <person name="Ma J."/>
        </authorList>
    </citation>
    <scope>NUCLEOTIDE SEQUENCE [LARGE SCALE GENOMIC DNA]</scope>
    <source>
        <strain evidence="12">CGMCC 1.12477</strain>
    </source>
</reference>
<dbReference type="Pfam" id="PF02653">
    <property type="entry name" value="BPD_transp_2"/>
    <property type="match status" value="1"/>
</dbReference>
<feature type="transmembrane region" description="Helical" evidence="9">
    <location>
        <begin position="304"/>
        <end position="323"/>
    </location>
</feature>
<dbReference type="InterPro" id="IPR001851">
    <property type="entry name" value="ABC_transp_permease"/>
</dbReference>
<keyword evidence="7 9" id="KW-0472">Membrane</keyword>
<feature type="signal peptide" evidence="10">
    <location>
        <begin position="1"/>
        <end position="23"/>
    </location>
</feature>
<sequence length="452" mass="46969">MAAVGALVVAFLAVVAPAVPAQAAVPAAESGGRCSYEDHPEGEIHIKGCLRDERDDPPSPVEGVAVTVEDESGTVIGEDTSDANGIFDIPLEGDPLKILGQTFVVKIDESTLPDGSGLRDPDKVEVTIRFTTTGDQSVIFPIGDPLAGSSGKLVQALQLTVGGLVFSSLLAMAALGLSMIFGTTGLTNFAHGELITFGAIVAFAIDRLPGQISIGGANITVIVGVIGAFIVSAAFGWLNDAALWRPLRKRGTGVIAMMIVSIGLSLFLRNLYQYFAGAQSQNYSQYSAVTPWEIGPLLITPKEVAVFLIAMAVLLGTTALLQYTRLGKATRAVADNPALSSATGINVERVISIVWIGGAALAGLAGALLGLTQGFDYQIGFKLLLLVFAAVVLGGLGTIWGAIVGAFIIGLFTELTTLFVPAEFKFVGALLLLIVVLLIRPQGLLGRAQRVG</sequence>
<evidence type="ECO:0000256" key="9">
    <source>
        <dbReference type="SAM" id="Phobius"/>
    </source>
</evidence>
<comment type="subcellular location">
    <subcellularLocation>
        <location evidence="1">Cell membrane</location>
        <topology evidence="1">Multi-pass membrane protein</topology>
    </subcellularLocation>
</comment>
<evidence type="ECO:0000256" key="3">
    <source>
        <dbReference type="ARBA" id="ARBA00022475"/>
    </source>
</evidence>
<evidence type="ECO:0000256" key="6">
    <source>
        <dbReference type="ARBA" id="ARBA00022989"/>
    </source>
</evidence>
<proteinExistence type="inferred from homology"/>
<keyword evidence="4 9" id="KW-0812">Transmembrane</keyword>
<accession>A0ABW4TL53</accession>
<comment type="similarity">
    <text evidence="8">Belongs to the binding-protein-dependent transport system permease family. LivHM subfamily.</text>
</comment>